<evidence type="ECO:0000256" key="11">
    <source>
        <dbReference type="ARBA" id="ARBA00023242"/>
    </source>
</evidence>
<dbReference type="STRING" id="870435.A0A0C3I613"/>
<evidence type="ECO:0000256" key="2">
    <source>
        <dbReference type="ARBA" id="ARBA00004286"/>
    </source>
</evidence>
<reference evidence="14 15" key="1">
    <citation type="submission" date="2014-04" db="EMBL/GenBank/DDBJ databases">
        <authorList>
            <consortium name="DOE Joint Genome Institute"/>
            <person name="Kuo A."/>
            <person name="Kohler A."/>
            <person name="Costa M.D."/>
            <person name="Nagy L.G."/>
            <person name="Floudas D."/>
            <person name="Copeland A."/>
            <person name="Barry K.W."/>
            <person name="Cichocki N."/>
            <person name="Veneault-Fourrey C."/>
            <person name="LaButti K."/>
            <person name="Lindquist E.A."/>
            <person name="Lipzen A."/>
            <person name="Lundell T."/>
            <person name="Morin E."/>
            <person name="Murat C."/>
            <person name="Sun H."/>
            <person name="Tunlid A."/>
            <person name="Henrissat B."/>
            <person name="Grigoriev I.V."/>
            <person name="Hibbett D.S."/>
            <person name="Martin F."/>
            <person name="Nordberg H.P."/>
            <person name="Cantor M.N."/>
            <person name="Hua S.X."/>
        </authorList>
    </citation>
    <scope>NUCLEOTIDE SEQUENCE [LARGE SCALE GENOMIC DNA]</scope>
    <source>
        <strain evidence="14 15">Marx 270</strain>
    </source>
</reference>
<dbReference type="GO" id="GO:0035861">
    <property type="term" value="C:site of double-strand break"/>
    <property type="evidence" value="ECO:0007669"/>
    <property type="project" value="TreeGrafter"/>
</dbReference>
<evidence type="ECO:0000256" key="4">
    <source>
        <dbReference type="ARBA" id="ARBA00022454"/>
    </source>
</evidence>
<dbReference type="PANTHER" id="PTHR19306:SF6">
    <property type="entry name" value="STRUCTURAL MAINTENANCE OF CHROMOSOMES PROTEIN 6"/>
    <property type="match status" value="1"/>
</dbReference>
<evidence type="ECO:0000256" key="12">
    <source>
        <dbReference type="SAM" id="Coils"/>
    </source>
</evidence>
<dbReference type="SUPFAM" id="SSF52540">
    <property type="entry name" value="P-loop containing nucleoside triphosphate hydrolases"/>
    <property type="match status" value="1"/>
</dbReference>
<protein>
    <recommendedName>
        <fullName evidence="16">RecF/RecN/SMC N-terminal domain-containing protein</fullName>
    </recommendedName>
</protein>
<keyword evidence="4" id="KW-0158">Chromosome</keyword>
<comment type="subcellular location">
    <subcellularLocation>
        <location evidence="2">Chromosome</location>
    </subcellularLocation>
    <subcellularLocation>
        <location evidence="1">Nucleus</location>
    </subcellularLocation>
</comment>
<dbReference type="GO" id="GO:0005524">
    <property type="term" value="F:ATP binding"/>
    <property type="evidence" value="ECO:0007669"/>
    <property type="project" value="UniProtKB-KW"/>
</dbReference>
<dbReference type="AlphaFoldDB" id="A0A0C3I613"/>
<dbReference type="OrthoDB" id="10072614at2759"/>
<dbReference type="Gene3D" id="3.40.50.300">
    <property type="entry name" value="P-loop containing nucleotide triphosphate hydrolases"/>
    <property type="match status" value="1"/>
</dbReference>
<keyword evidence="7" id="KW-0067">ATP-binding</keyword>
<evidence type="ECO:0000313" key="15">
    <source>
        <dbReference type="Proteomes" id="UP000054217"/>
    </source>
</evidence>
<dbReference type="GO" id="GO:0000724">
    <property type="term" value="P:double-strand break repair via homologous recombination"/>
    <property type="evidence" value="ECO:0007669"/>
    <property type="project" value="TreeGrafter"/>
</dbReference>
<organism evidence="14 15">
    <name type="scientific">Pisolithus tinctorius Marx 270</name>
    <dbReference type="NCBI Taxonomy" id="870435"/>
    <lineage>
        <taxon>Eukaryota</taxon>
        <taxon>Fungi</taxon>
        <taxon>Dikarya</taxon>
        <taxon>Basidiomycota</taxon>
        <taxon>Agaricomycotina</taxon>
        <taxon>Agaricomycetes</taxon>
        <taxon>Agaricomycetidae</taxon>
        <taxon>Boletales</taxon>
        <taxon>Sclerodermatineae</taxon>
        <taxon>Pisolithaceae</taxon>
        <taxon>Pisolithus</taxon>
    </lineage>
</organism>
<dbReference type="GO" id="GO:0005634">
    <property type="term" value="C:nucleus"/>
    <property type="evidence" value="ECO:0007669"/>
    <property type="project" value="UniProtKB-SubCell"/>
</dbReference>
<evidence type="ECO:0008006" key="16">
    <source>
        <dbReference type="Google" id="ProtNLM"/>
    </source>
</evidence>
<dbReference type="Proteomes" id="UP000054217">
    <property type="component" value="Unassembled WGS sequence"/>
</dbReference>
<keyword evidence="8 12" id="KW-0175">Coiled coil</keyword>
<feature type="non-terminal residue" evidence="14">
    <location>
        <position position="1"/>
    </location>
</feature>
<evidence type="ECO:0000256" key="9">
    <source>
        <dbReference type="ARBA" id="ARBA00023172"/>
    </source>
</evidence>
<dbReference type="InParanoid" id="A0A0C3I613"/>
<dbReference type="PANTHER" id="PTHR19306">
    <property type="entry name" value="STRUCTURAL MAINTENANCE OF CHROMOSOMES 5,6 SMC5, SMC6"/>
    <property type="match status" value="1"/>
</dbReference>
<evidence type="ECO:0000256" key="5">
    <source>
        <dbReference type="ARBA" id="ARBA00022741"/>
    </source>
</evidence>
<accession>A0A0C3I613</accession>
<proteinExistence type="inferred from homology"/>
<gene>
    <name evidence="14" type="ORF">M404DRAFT_11589</name>
</gene>
<dbReference type="InterPro" id="IPR027417">
    <property type="entry name" value="P-loop_NTPase"/>
</dbReference>
<evidence type="ECO:0000256" key="7">
    <source>
        <dbReference type="ARBA" id="ARBA00022840"/>
    </source>
</evidence>
<keyword evidence="11" id="KW-0539">Nucleus</keyword>
<keyword evidence="15" id="KW-1185">Reference proteome</keyword>
<reference evidence="15" key="2">
    <citation type="submission" date="2015-01" db="EMBL/GenBank/DDBJ databases">
        <title>Evolutionary Origins and Diversification of the Mycorrhizal Mutualists.</title>
        <authorList>
            <consortium name="DOE Joint Genome Institute"/>
            <consortium name="Mycorrhizal Genomics Consortium"/>
            <person name="Kohler A."/>
            <person name="Kuo A."/>
            <person name="Nagy L.G."/>
            <person name="Floudas D."/>
            <person name="Copeland A."/>
            <person name="Barry K.W."/>
            <person name="Cichocki N."/>
            <person name="Veneault-Fourrey C."/>
            <person name="LaButti K."/>
            <person name="Lindquist E.A."/>
            <person name="Lipzen A."/>
            <person name="Lundell T."/>
            <person name="Morin E."/>
            <person name="Murat C."/>
            <person name="Riley R."/>
            <person name="Ohm R."/>
            <person name="Sun H."/>
            <person name="Tunlid A."/>
            <person name="Henrissat B."/>
            <person name="Grigoriev I.V."/>
            <person name="Hibbett D.S."/>
            <person name="Martin F."/>
        </authorList>
    </citation>
    <scope>NUCLEOTIDE SEQUENCE [LARGE SCALE GENOMIC DNA]</scope>
    <source>
        <strain evidence="15">Marx 270</strain>
    </source>
</reference>
<feature type="region of interest" description="Disordered" evidence="13">
    <location>
        <begin position="128"/>
        <end position="149"/>
    </location>
</feature>
<evidence type="ECO:0000256" key="1">
    <source>
        <dbReference type="ARBA" id="ARBA00004123"/>
    </source>
</evidence>
<evidence type="ECO:0000256" key="13">
    <source>
        <dbReference type="SAM" id="MobiDB-lite"/>
    </source>
</evidence>
<evidence type="ECO:0000256" key="3">
    <source>
        <dbReference type="ARBA" id="ARBA00006793"/>
    </source>
</evidence>
<keyword evidence="6" id="KW-0227">DNA damage</keyword>
<keyword evidence="10" id="KW-0234">DNA repair</keyword>
<feature type="coiled-coil region" evidence="12">
    <location>
        <begin position="19"/>
        <end position="64"/>
    </location>
</feature>
<keyword evidence="9" id="KW-0233">DNA recombination</keyword>
<sequence>DWTARAREYCDPVENPRKVAVVQRQLESVQTALKERERRQGASVEEMTIEVNKAKADLDNAEHDLRTCAALNNTIKKSLVLRLDKWHEFRRHIALRCKLVFQYHLSNRGYYGKVLFDHVNQTLQLKVQTDDQAATQGRDKDPRSLSGGEKSFSTICLLLSLWDSIGCPLRCLDEFDVFMDAVNRRISMRMMIDTANASDKKQYILITPQEMGSVVVGPTVRVHRMSDPERGQGVLAFGNASA</sequence>
<evidence type="ECO:0000256" key="8">
    <source>
        <dbReference type="ARBA" id="ARBA00023054"/>
    </source>
</evidence>
<evidence type="ECO:0000313" key="14">
    <source>
        <dbReference type="EMBL" id="KIN92652.1"/>
    </source>
</evidence>
<evidence type="ECO:0000256" key="10">
    <source>
        <dbReference type="ARBA" id="ARBA00023204"/>
    </source>
</evidence>
<dbReference type="HOGENOM" id="CLU_090373_0_0_1"/>
<dbReference type="EMBL" id="KN832516">
    <property type="protein sequence ID" value="KIN92652.1"/>
    <property type="molecule type" value="Genomic_DNA"/>
</dbReference>
<dbReference type="GO" id="GO:0003697">
    <property type="term" value="F:single-stranded DNA binding"/>
    <property type="evidence" value="ECO:0007669"/>
    <property type="project" value="TreeGrafter"/>
</dbReference>
<name>A0A0C3I613_PISTI</name>
<dbReference type="GO" id="GO:0003684">
    <property type="term" value="F:damaged DNA binding"/>
    <property type="evidence" value="ECO:0007669"/>
    <property type="project" value="TreeGrafter"/>
</dbReference>
<keyword evidence="5" id="KW-0547">Nucleotide-binding</keyword>
<dbReference type="GO" id="GO:0030915">
    <property type="term" value="C:Smc5-Smc6 complex"/>
    <property type="evidence" value="ECO:0007669"/>
    <property type="project" value="TreeGrafter"/>
</dbReference>
<evidence type="ECO:0000256" key="6">
    <source>
        <dbReference type="ARBA" id="ARBA00022763"/>
    </source>
</evidence>
<comment type="similarity">
    <text evidence="3">Belongs to the SMC family. SMC6 subfamily.</text>
</comment>